<comment type="caution">
    <text evidence="1">The sequence shown here is derived from an EMBL/GenBank/DDBJ whole genome shotgun (WGS) entry which is preliminary data.</text>
</comment>
<accession>A0A0A0IJ05</accession>
<evidence type="ECO:0000313" key="2">
    <source>
        <dbReference type="Proteomes" id="UP000030014"/>
    </source>
</evidence>
<organism evidence="1 2">
    <name type="scientific">Clostridium botulinum C/D str. DC5</name>
    <dbReference type="NCBI Taxonomy" id="1443128"/>
    <lineage>
        <taxon>Bacteria</taxon>
        <taxon>Bacillati</taxon>
        <taxon>Bacillota</taxon>
        <taxon>Clostridia</taxon>
        <taxon>Eubacteriales</taxon>
        <taxon>Clostridiaceae</taxon>
        <taxon>Clostridium</taxon>
    </lineage>
</organism>
<protein>
    <submittedName>
        <fullName evidence="1">Uncharacterized protein</fullName>
    </submittedName>
</protein>
<sequence length="321" mass="37011">MSYVTEYDKLKLDAPRIELFRSSGEKDGTRIFTVLNSNIKTLKTVGEYIDTMYGLTSYDAKHKQKNERVRAFNFRSLDNHSDARAITRSDIVLAAGAEFGGYDNAFVTLLLYILLLDVGDNEDVVVTGAKTFVNSLPIFIKRRLFEYARQIALSDSFPNDNLYQQIVVLYGDQELYKEFLTYVSEKYPDEATIKDLFEKEAADPDSPIAKRIKNFQPSALKKDALYTIIFYSLDQYVRKCRMRGLRTGKTIVDAEEFFRGFLEYFDDIFAGSLTWLGKMNAGDTIDTLQDFISNTLTEEQRDEMYKCIENAFELQIPEEKE</sequence>
<gene>
    <name evidence="1" type="ORF">Z955_06915</name>
</gene>
<dbReference type="AlphaFoldDB" id="A0A0A0IJ05"/>
<evidence type="ECO:0000313" key="1">
    <source>
        <dbReference type="EMBL" id="KGM99550.1"/>
    </source>
</evidence>
<dbReference type="EMBL" id="JDRY01000033">
    <property type="protein sequence ID" value="KGM99550.1"/>
    <property type="molecule type" value="Genomic_DNA"/>
</dbReference>
<name>A0A0A0IJ05_CLOBO</name>
<dbReference type="Proteomes" id="UP000030014">
    <property type="component" value="Unassembled WGS sequence"/>
</dbReference>
<reference evidence="1 2" key="1">
    <citation type="submission" date="2014-01" db="EMBL/GenBank/DDBJ databases">
        <title>Plasmidome dynamics in the species complex Clostridium novyi sensu lato converts strains of independent lineages into distinctly different pathogens.</title>
        <authorList>
            <person name="Skarin H."/>
            <person name="Segerman B."/>
        </authorList>
    </citation>
    <scope>NUCLEOTIDE SEQUENCE [LARGE SCALE GENOMIC DNA]</scope>
    <source>
        <strain evidence="1 2">DC5</strain>
    </source>
</reference>
<dbReference type="RefSeq" id="WP_039259431.1">
    <property type="nucleotide sequence ID" value="NZ_JDRY01000033.1"/>
</dbReference>
<proteinExistence type="predicted"/>